<keyword evidence="4" id="KW-1185">Reference proteome</keyword>
<feature type="chain" id="PRO_5026123565" description="Altered inheritance of mitochondria protein 6" evidence="2">
    <location>
        <begin position="17"/>
        <end position="322"/>
    </location>
</feature>
<evidence type="ECO:0000313" key="3">
    <source>
        <dbReference type="EMBL" id="KAF2402915.1"/>
    </source>
</evidence>
<protein>
    <recommendedName>
        <fullName evidence="5">Altered inheritance of mitochondria protein 6</fullName>
    </recommendedName>
</protein>
<evidence type="ECO:0000256" key="2">
    <source>
        <dbReference type="SAM" id="SignalP"/>
    </source>
</evidence>
<gene>
    <name evidence="3" type="ORF">EJ06DRAFT_527892</name>
</gene>
<dbReference type="GO" id="GO:0006629">
    <property type="term" value="P:lipid metabolic process"/>
    <property type="evidence" value="ECO:0007669"/>
    <property type="project" value="InterPro"/>
</dbReference>
<sequence length="322" mass="34699">MRSPALFLASLGLVCAAPISSPHVGETLQNILANTDGSPLYTYPTDLTRGIVPKNFHSHNDYWRDVPFYSAIAYGSISTEADVWLINGTLYVGHEVSALTKERTFDALYIQPIMDTIKRQNPTTPFASSSSTKNGIFDTSSGQTLYFWIDLKTPGDTTWPAVLEALAPLKDAGYLTTTDGKTVTPGQVTAIGTGNTPKSYFLPNDPASASNPRYTFFDGPLATLNATENANITKTITLIASAPLSGTAGEIRTEGLSKDQLAAVRAQIATAKSKGIGARYWDTPAWPIGTRNAVWRTLWEEGVALVNVDDLAAASEFWKNLG</sequence>
<proteinExistence type="inferred from homology"/>
<evidence type="ECO:0000256" key="1">
    <source>
        <dbReference type="ARBA" id="ARBA00008858"/>
    </source>
</evidence>
<reference evidence="3" key="1">
    <citation type="journal article" date="2020" name="Stud. Mycol.">
        <title>101 Dothideomycetes genomes: a test case for predicting lifestyles and emergence of pathogens.</title>
        <authorList>
            <person name="Haridas S."/>
            <person name="Albert R."/>
            <person name="Binder M."/>
            <person name="Bloem J."/>
            <person name="Labutti K."/>
            <person name="Salamov A."/>
            <person name="Andreopoulos B."/>
            <person name="Baker S."/>
            <person name="Barry K."/>
            <person name="Bills G."/>
            <person name="Bluhm B."/>
            <person name="Cannon C."/>
            <person name="Castanera R."/>
            <person name="Culley D."/>
            <person name="Daum C."/>
            <person name="Ezra D."/>
            <person name="Gonzalez J."/>
            <person name="Henrissat B."/>
            <person name="Kuo A."/>
            <person name="Liang C."/>
            <person name="Lipzen A."/>
            <person name="Lutzoni F."/>
            <person name="Magnuson J."/>
            <person name="Mondo S."/>
            <person name="Nolan M."/>
            <person name="Ohm R."/>
            <person name="Pangilinan J."/>
            <person name="Park H.-J."/>
            <person name="Ramirez L."/>
            <person name="Alfaro M."/>
            <person name="Sun H."/>
            <person name="Tritt A."/>
            <person name="Yoshinaga Y."/>
            <person name="Zwiers L.-H."/>
            <person name="Turgeon B."/>
            <person name="Goodwin S."/>
            <person name="Spatafora J."/>
            <person name="Crous P."/>
            <person name="Grigoriev I."/>
        </authorList>
    </citation>
    <scope>NUCLEOTIDE SEQUENCE</scope>
    <source>
        <strain evidence="3">CBS 262.69</strain>
    </source>
</reference>
<dbReference type="InterPro" id="IPR017946">
    <property type="entry name" value="PLC-like_Pdiesterase_TIM-brl"/>
</dbReference>
<evidence type="ECO:0000313" key="4">
    <source>
        <dbReference type="Proteomes" id="UP000799640"/>
    </source>
</evidence>
<dbReference type="InterPro" id="IPR051236">
    <property type="entry name" value="HAT_RTT109-like"/>
</dbReference>
<dbReference type="AlphaFoldDB" id="A0A6G1I4K9"/>
<keyword evidence="2" id="KW-0732">Signal</keyword>
<comment type="similarity">
    <text evidence="1">Belongs to the AIM6 family.</text>
</comment>
<feature type="signal peptide" evidence="2">
    <location>
        <begin position="1"/>
        <end position="16"/>
    </location>
</feature>
<accession>A0A6G1I4K9</accession>
<evidence type="ECO:0008006" key="5">
    <source>
        <dbReference type="Google" id="ProtNLM"/>
    </source>
</evidence>
<dbReference type="PANTHER" id="PTHR31571:SF5">
    <property type="entry name" value="ALTERED INHERITANCE OF MITOCHONDRIA PROTEIN 6"/>
    <property type="match status" value="1"/>
</dbReference>
<dbReference type="OrthoDB" id="4153866at2759"/>
<dbReference type="PANTHER" id="PTHR31571">
    <property type="entry name" value="ALTERED INHERITANCE OF MITOCHONDRIA PROTEIN 6"/>
    <property type="match status" value="1"/>
</dbReference>
<dbReference type="GO" id="GO:0008081">
    <property type="term" value="F:phosphoric diester hydrolase activity"/>
    <property type="evidence" value="ECO:0007669"/>
    <property type="project" value="InterPro"/>
</dbReference>
<organism evidence="3 4">
    <name type="scientific">Trichodelitschia bisporula</name>
    <dbReference type="NCBI Taxonomy" id="703511"/>
    <lineage>
        <taxon>Eukaryota</taxon>
        <taxon>Fungi</taxon>
        <taxon>Dikarya</taxon>
        <taxon>Ascomycota</taxon>
        <taxon>Pezizomycotina</taxon>
        <taxon>Dothideomycetes</taxon>
        <taxon>Dothideomycetes incertae sedis</taxon>
        <taxon>Phaeotrichales</taxon>
        <taxon>Phaeotrichaceae</taxon>
        <taxon>Trichodelitschia</taxon>
    </lineage>
</organism>
<dbReference type="SUPFAM" id="SSF51695">
    <property type="entry name" value="PLC-like phosphodiesterases"/>
    <property type="match status" value="1"/>
</dbReference>
<name>A0A6G1I4K9_9PEZI</name>
<dbReference type="EMBL" id="ML996690">
    <property type="protein sequence ID" value="KAF2402915.1"/>
    <property type="molecule type" value="Genomic_DNA"/>
</dbReference>
<dbReference type="Proteomes" id="UP000799640">
    <property type="component" value="Unassembled WGS sequence"/>
</dbReference>